<dbReference type="EMBL" id="CAFAAC010000019">
    <property type="protein sequence ID" value="CAB4783704.1"/>
    <property type="molecule type" value="Genomic_DNA"/>
</dbReference>
<dbReference type="SUPFAM" id="SSF56784">
    <property type="entry name" value="HAD-like"/>
    <property type="match status" value="1"/>
</dbReference>
<evidence type="ECO:0000256" key="3">
    <source>
        <dbReference type="ARBA" id="ARBA00022842"/>
    </source>
</evidence>
<name>A0A6J7PT45_9ZZZZ</name>
<gene>
    <name evidence="5" type="ORF">UFOPK2967_00477</name>
    <name evidence="6" type="ORF">UFOPK3587_00211</name>
    <name evidence="7" type="ORF">UFOPK3984_00153</name>
    <name evidence="8" type="ORF">UFOPK4114_00080</name>
</gene>
<dbReference type="InterPro" id="IPR023198">
    <property type="entry name" value="PGP-like_dom2"/>
</dbReference>
<keyword evidence="2" id="KW-0479">Metal-binding</keyword>
<dbReference type="PANTHER" id="PTHR46193:SF18">
    <property type="entry name" value="HEXITOL PHOSPHATASE B"/>
    <property type="match status" value="1"/>
</dbReference>
<dbReference type="InterPro" id="IPR051600">
    <property type="entry name" value="Beta-PGM-like"/>
</dbReference>
<organism evidence="8">
    <name type="scientific">freshwater metagenome</name>
    <dbReference type="NCBI Taxonomy" id="449393"/>
    <lineage>
        <taxon>unclassified sequences</taxon>
        <taxon>metagenomes</taxon>
        <taxon>ecological metagenomes</taxon>
    </lineage>
</organism>
<keyword evidence="4" id="KW-0119">Carbohydrate metabolism</keyword>
<evidence type="ECO:0000313" key="7">
    <source>
        <dbReference type="EMBL" id="CAB4977145.1"/>
    </source>
</evidence>
<keyword evidence="3" id="KW-0460">Magnesium</keyword>
<sequence>MDGTLVDSEPIWLESEIELMDRFGYLWTSKDQAFCLGGPLNRVGDYMNQLAGNTKDADYFVTELVNLMVAKMEAGAGLMNGALEILSFVRDQGAKTALVSASPRKLMDAVLKSITPVSFELTISSDDVQYPKPSPESYIKAAHYLGVHPKNCLVLEDSLTGVQSAVESGAYVIALPHLVAIKESERVKVFDSLSDLTPEVLLSLRTHW</sequence>
<dbReference type="NCBIfam" id="TIGR01509">
    <property type="entry name" value="HAD-SF-IA-v3"/>
    <property type="match status" value="1"/>
</dbReference>
<dbReference type="EMBL" id="CAFBPP010000001">
    <property type="protein sequence ID" value="CAB5008081.1"/>
    <property type="molecule type" value="Genomic_DNA"/>
</dbReference>
<dbReference type="InterPro" id="IPR006439">
    <property type="entry name" value="HAD-SF_hydro_IA"/>
</dbReference>
<reference evidence="8" key="1">
    <citation type="submission" date="2020-05" db="EMBL/GenBank/DDBJ databases">
        <authorList>
            <person name="Chiriac C."/>
            <person name="Salcher M."/>
            <person name="Ghai R."/>
            <person name="Kavagutti S V."/>
        </authorList>
    </citation>
    <scope>NUCLEOTIDE SEQUENCE</scope>
</reference>
<protein>
    <submittedName>
        <fullName evidence="8">Unannotated protein</fullName>
    </submittedName>
</protein>
<dbReference type="Pfam" id="PF13419">
    <property type="entry name" value="HAD_2"/>
    <property type="match status" value="1"/>
</dbReference>
<dbReference type="EMBL" id="CAFBMN010000005">
    <property type="protein sequence ID" value="CAB4896255.1"/>
    <property type="molecule type" value="Genomic_DNA"/>
</dbReference>
<proteinExistence type="predicted"/>
<dbReference type="GO" id="GO:0046872">
    <property type="term" value="F:metal ion binding"/>
    <property type="evidence" value="ECO:0007669"/>
    <property type="project" value="UniProtKB-KW"/>
</dbReference>
<dbReference type="AlphaFoldDB" id="A0A6J7PT45"/>
<dbReference type="PANTHER" id="PTHR46193">
    <property type="entry name" value="6-PHOSPHOGLUCONATE PHOSPHATASE"/>
    <property type="match status" value="1"/>
</dbReference>
<evidence type="ECO:0000256" key="4">
    <source>
        <dbReference type="ARBA" id="ARBA00023277"/>
    </source>
</evidence>
<dbReference type="GO" id="GO:0003824">
    <property type="term" value="F:catalytic activity"/>
    <property type="evidence" value="ECO:0007669"/>
    <property type="project" value="UniProtKB-ARBA"/>
</dbReference>
<dbReference type="InterPro" id="IPR036412">
    <property type="entry name" value="HAD-like_sf"/>
</dbReference>
<evidence type="ECO:0000256" key="1">
    <source>
        <dbReference type="ARBA" id="ARBA00001946"/>
    </source>
</evidence>
<comment type="cofactor">
    <cofactor evidence="1">
        <name>Mg(2+)</name>
        <dbReference type="ChEBI" id="CHEBI:18420"/>
    </cofactor>
</comment>
<dbReference type="CDD" id="cd07505">
    <property type="entry name" value="HAD_BPGM-like"/>
    <property type="match status" value="1"/>
</dbReference>
<dbReference type="InterPro" id="IPR041492">
    <property type="entry name" value="HAD_2"/>
</dbReference>
<evidence type="ECO:0000313" key="8">
    <source>
        <dbReference type="EMBL" id="CAB5008081.1"/>
    </source>
</evidence>
<dbReference type="EMBL" id="CAFBOP010000003">
    <property type="protein sequence ID" value="CAB4977145.1"/>
    <property type="molecule type" value="Genomic_DNA"/>
</dbReference>
<evidence type="ECO:0000256" key="2">
    <source>
        <dbReference type="ARBA" id="ARBA00022723"/>
    </source>
</evidence>
<dbReference type="Gene3D" id="3.40.50.1000">
    <property type="entry name" value="HAD superfamily/HAD-like"/>
    <property type="match status" value="1"/>
</dbReference>
<accession>A0A6J7PT45</accession>
<dbReference type="InterPro" id="IPR023214">
    <property type="entry name" value="HAD_sf"/>
</dbReference>
<dbReference type="Gene3D" id="1.10.150.240">
    <property type="entry name" value="Putative phosphatase, domain 2"/>
    <property type="match status" value="1"/>
</dbReference>
<evidence type="ECO:0000313" key="6">
    <source>
        <dbReference type="EMBL" id="CAB4896255.1"/>
    </source>
</evidence>
<evidence type="ECO:0000313" key="5">
    <source>
        <dbReference type="EMBL" id="CAB4783704.1"/>
    </source>
</evidence>